<evidence type="ECO:0000313" key="3">
    <source>
        <dbReference type="Proteomes" id="UP000611629"/>
    </source>
</evidence>
<organism evidence="2 3">
    <name type="scientific">Sedimentibacter hydroxybenzoicus DSM 7310</name>
    <dbReference type="NCBI Taxonomy" id="1123245"/>
    <lineage>
        <taxon>Bacteria</taxon>
        <taxon>Bacillati</taxon>
        <taxon>Bacillota</taxon>
        <taxon>Tissierellia</taxon>
        <taxon>Sedimentibacter</taxon>
    </lineage>
</organism>
<dbReference type="AlphaFoldDB" id="A0A974BKP0"/>
<feature type="transmembrane region" description="Helical" evidence="1">
    <location>
        <begin position="246"/>
        <end position="262"/>
    </location>
</feature>
<proteinExistence type="predicted"/>
<feature type="transmembrane region" description="Helical" evidence="1">
    <location>
        <begin position="268"/>
        <end position="288"/>
    </location>
</feature>
<comment type="caution">
    <text evidence="2">The sequence shown here is derived from an EMBL/GenBank/DDBJ whole genome shotgun (WGS) entry which is preliminary data.</text>
</comment>
<keyword evidence="1" id="KW-1133">Transmembrane helix</keyword>
<sequence>MIDNRKFKKIFIKEAIGSRNYFSYRTDLILYKVLLSILIFLTILLVSDDISLSILISGEVFLIFTLVNKLNVDRKKNEGENQLILKRKKEHFKKKLEEININDFELLIGFLFEKRGCKNFVKKGRHMYLAEKEGLINCIKIYRLFEHIELERIDARNMVTYMCQNNIRIGYLITTGVLSEGAKELLEDFKDRLDVTVIDFDCLFAMMDEYEILPADDYFYTKVYEEEGKKTKDAVIKKNIFDKKKIVIYIFSSIFFYITSMIMPENNISRYISYYFIALTTINIAYSVR</sequence>
<feature type="transmembrane region" description="Helical" evidence="1">
    <location>
        <begin position="52"/>
        <end position="72"/>
    </location>
</feature>
<evidence type="ECO:0000256" key="1">
    <source>
        <dbReference type="SAM" id="Phobius"/>
    </source>
</evidence>
<name>A0A974BKP0_SEDHY</name>
<keyword evidence="3" id="KW-1185">Reference proteome</keyword>
<evidence type="ECO:0008006" key="4">
    <source>
        <dbReference type="Google" id="ProtNLM"/>
    </source>
</evidence>
<dbReference type="Proteomes" id="UP000611629">
    <property type="component" value="Unassembled WGS sequence"/>
</dbReference>
<accession>A0A974BKP0</accession>
<keyword evidence="1" id="KW-0472">Membrane</keyword>
<feature type="transmembrane region" description="Helical" evidence="1">
    <location>
        <begin position="28"/>
        <end position="46"/>
    </location>
</feature>
<reference evidence="2" key="1">
    <citation type="submission" date="2020-07" db="EMBL/GenBank/DDBJ databases">
        <title>Genomic analysis of a strain of Sedimentibacter Hydroxybenzoicus DSM7310.</title>
        <authorList>
            <person name="Ma S."/>
        </authorList>
    </citation>
    <scope>NUCLEOTIDE SEQUENCE</scope>
    <source>
        <strain evidence="2">DSM 7310</strain>
    </source>
</reference>
<gene>
    <name evidence="2" type="ORF">HZF24_11930</name>
</gene>
<dbReference type="EMBL" id="JACBNQ010000014">
    <property type="protein sequence ID" value="NYB74847.1"/>
    <property type="molecule type" value="Genomic_DNA"/>
</dbReference>
<dbReference type="RefSeq" id="WP_179238555.1">
    <property type="nucleotide sequence ID" value="NZ_JACBNQ010000014.1"/>
</dbReference>
<evidence type="ECO:0000313" key="2">
    <source>
        <dbReference type="EMBL" id="NYB74847.1"/>
    </source>
</evidence>
<keyword evidence="1" id="KW-0812">Transmembrane</keyword>
<protein>
    <recommendedName>
        <fullName evidence="4">Restriction endonuclease type IV Mrr domain-containing protein</fullName>
    </recommendedName>
</protein>